<evidence type="ECO:0000256" key="7">
    <source>
        <dbReference type="ARBA" id="ARBA00023274"/>
    </source>
</evidence>
<dbReference type="GO" id="GO:0019843">
    <property type="term" value="F:rRNA binding"/>
    <property type="evidence" value="ECO:0007669"/>
    <property type="project" value="UniProtKB-UniRule"/>
</dbReference>
<comment type="subunit">
    <text evidence="3 10 12">Part of the 50S ribosomal subunit.</text>
</comment>
<dbReference type="NCBIfam" id="TIGR01044">
    <property type="entry name" value="rplV_bact"/>
    <property type="match status" value="1"/>
</dbReference>
<evidence type="ECO:0000256" key="5">
    <source>
        <dbReference type="ARBA" id="ARBA00022884"/>
    </source>
</evidence>
<dbReference type="OrthoDB" id="9805969at2"/>
<keyword evidence="7 10" id="KW-0687">Ribonucleoprotein</keyword>
<dbReference type="PANTHER" id="PTHR13501">
    <property type="entry name" value="CHLOROPLAST 50S RIBOSOMAL PROTEIN L22-RELATED"/>
    <property type="match status" value="1"/>
</dbReference>
<dbReference type="AlphaFoldDB" id="A0A1C0ABX3"/>
<evidence type="ECO:0000256" key="10">
    <source>
        <dbReference type="HAMAP-Rule" id="MF_01331"/>
    </source>
</evidence>
<dbReference type="Gene3D" id="3.90.470.10">
    <property type="entry name" value="Ribosomal protein L22/L17"/>
    <property type="match status" value="1"/>
</dbReference>
<dbReference type="PROSITE" id="PS00464">
    <property type="entry name" value="RIBOSOMAL_L22"/>
    <property type="match status" value="1"/>
</dbReference>
<evidence type="ECO:0000256" key="8">
    <source>
        <dbReference type="ARBA" id="ARBA00025084"/>
    </source>
</evidence>
<comment type="function">
    <text evidence="1 10">The globular domain of the protein is located near the polypeptide exit tunnel on the outside of the subunit, while an extended beta-hairpin is found that lines the wall of the exit tunnel in the center of the 70S ribosome.</text>
</comment>
<dbReference type="GO" id="GO:0003735">
    <property type="term" value="F:structural constituent of ribosome"/>
    <property type="evidence" value="ECO:0007669"/>
    <property type="project" value="InterPro"/>
</dbReference>
<evidence type="ECO:0000313" key="15">
    <source>
        <dbReference type="Proteomes" id="UP000093514"/>
    </source>
</evidence>
<reference evidence="15" key="1">
    <citation type="submission" date="2016-07" db="EMBL/GenBank/DDBJ databases">
        <authorList>
            <person name="Florea S."/>
            <person name="Webb J.S."/>
            <person name="Jaromczyk J."/>
            <person name="Schardl C.L."/>
        </authorList>
    </citation>
    <scope>NUCLEOTIDE SEQUENCE [LARGE SCALE GENOMIC DNA]</scope>
    <source>
        <strain evidence="15">Z6</strain>
    </source>
</reference>
<dbReference type="Proteomes" id="UP000093514">
    <property type="component" value="Unassembled WGS sequence"/>
</dbReference>
<evidence type="ECO:0000256" key="6">
    <source>
        <dbReference type="ARBA" id="ARBA00022980"/>
    </source>
</evidence>
<keyword evidence="4 10" id="KW-0699">rRNA-binding</keyword>
<keyword evidence="6 10" id="KW-0689">Ribosomal protein</keyword>
<reference evidence="14 15" key="2">
    <citation type="submission" date="2016-08" db="EMBL/GenBank/DDBJ databases">
        <title>Orenia metallireducens sp. nov. strain Z6, a Novel Metal-reducing Firmicute from the Deep Subsurface.</title>
        <authorList>
            <person name="Maxim B.I."/>
            <person name="Kenneth K."/>
            <person name="Flynn T.M."/>
            <person name="Oloughlin E.J."/>
            <person name="Locke R.A."/>
            <person name="Weber J.R."/>
            <person name="Egan S.M."/>
            <person name="Mackie R.I."/>
            <person name="Cann I.K."/>
        </authorList>
    </citation>
    <scope>NUCLEOTIDE SEQUENCE [LARGE SCALE GENOMIC DNA]</scope>
    <source>
        <strain evidence="14 15">Z6</strain>
    </source>
</reference>
<dbReference type="InterPro" id="IPR018260">
    <property type="entry name" value="Ribosomal_uL22_CS"/>
</dbReference>
<accession>A0A1C0ABX3</accession>
<dbReference type="InterPro" id="IPR005727">
    <property type="entry name" value="Ribosomal_uL22_bac/chlpt-type"/>
</dbReference>
<comment type="function">
    <text evidence="10 13">This protein binds specifically to 23S rRNA; its binding is stimulated by other ribosomal proteins, e.g., L4, L17, and L20. It is important during the early stages of 50S assembly. It makes multiple contacts with different domains of the 23S rRNA in the assembled 50S subunit and ribosome.</text>
</comment>
<evidence type="ECO:0000313" key="14">
    <source>
        <dbReference type="EMBL" id="OCL27834.1"/>
    </source>
</evidence>
<dbReference type="EMBL" id="LWDV01000007">
    <property type="protein sequence ID" value="OCL27834.1"/>
    <property type="molecule type" value="Genomic_DNA"/>
</dbReference>
<dbReference type="RefSeq" id="WP_068715974.1">
    <property type="nucleotide sequence ID" value="NZ_LWDV01000007.1"/>
</dbReference>
<dbReference type="InterPro" id="IPR036394">
    <property type="entry name" value="Ribosomal_uL22_sf"/>
</dbReference>
<dbReference type="HAMAP" id="MF_01331_B">
    <property type="entry name" value="Ribosomal_uL22_B"/>
    <property type="match status" value="1"/>
</dbReference>
<dbReference type="FunFam" id="3.90.470.10:FF:000001">
    <property type="entry name" value="50S ribosomal protein L22"/>
    <property type="match status" value="1"/>
</dbReference>
<name>A0A1C0ABX3_9FIRM</name>
<evidence type="ECO:0000256" key="12">
    <source>
        <dbReference type="RuleBase" id="RU004006"/>
    </source>
</evidence>
<protein>
    <recommendedName>
        <fullName evidence="9 10">Large ribosomal subunit protein uL22</fullName>
    </recommendedName>
</protein>
<dbReference type="GO" id="GO:0022625">
    <property type="term" value="C:cytosolic large ribosomal subunit"/>
    <property type="evidence" value="ECO:0007669"/>
    <property type="project" value="TreeGrafter"/>
</dbReference>
<comment type="caution">
    <text evidence="14">The sequence shown here is derived from an EMBL/GenBank/DDBJ whole genome shotgun (WGS) entry which is preliminary data.</text>
</comment>
<dbReference type="CDD" id="cd00336">
    <property type="entry name" value="Ribosomal_L22"/>
    <property type="match status" value="1"/>
</dbReference>
<dbReference type="GO" id="GO:0006412">
    <property type="term" value="P:translation"/>
    <property type="evidence" value="ECO:0007669"/>
    <property type="project" value="UniProtKB-UniRule"/>
</dbReference>
<dbReference type="InterPro" id="IPR001063">
    <property type="entry name" value="Ribosomal_uL22"/>
</dbReference>
<dbReference type="PANTHER" id="PTHR13501:SF8">
    <property type="entry name" value="LARGE RIBOSOMAL SUBUNIT PROTEIN UL22M"/>
    <property type="match status" value="1"/>
</dbReference>
<dbReference type="Pfam" id="PF00237">
    <property type="entry name" value="Ribosomal_L22"/>
    <property type="match status" value="1"/>
</dbReference>
<proteinExistence type="inferred from homology"/>
<organism evidence="14 15">
    <name type="scientific">Orenia metallireducens</name>
    <dbReference type="NCBI Taxonomy" id="1413210"/>
    <lineage>
        <taxon>Bacteria</taxon>
        <taxon>Bacillati</taxon>
        <taxon>Bacillota</taxon>
        <taxon>Clostridia</taxon>
        <taxon>Halanaerobiales</taxon>
        <taxon>Halobacteroidaceae</taxon>
        <taxon>Orenia</taxon>
    </lineage>
</organism>
<evidence type="ECO:0000256" key="2">
    <source>
        <dbReference type="ARBA" id="ARBA00009451"/>
    </source>
</evidence>
<evidence type="ECO:0000256" key="9">
    <source>
        <dbReference type="ARBA" id="ARBA00035207"/>
    </source>
</evidence>
<keyword evidence="5 10" id="KW-0694">RNA-binding</keyword>
<comment type="function">
    <text evidence="8">This protein binds specifically to 23S rRNA; its binding is stimulated by other ribosomal proteins, e.g. L4, L17, and L20. It is important during the early stages of 50S assembly. It makes multiple contacts with different domains of the 23S rRNA in the assembled 50S subunit and ribosome.</text>
</comment>
<keyword evidence="15" id="KW-1185">Reference proteome</keyword>
<comment type="similarity">
    <text evidence="2 10 11">Belongs to the universal ribosomal protein uL22 family.</text>
</comment>
<sequence>MEAKAVAKRIRISPRKARLVIDLVRGKEIGEAFGVLKNTPNKAAGIIEKLLISAVANAENNHGMIADELYISEAYVDEGPTMKRYKPRAMGQASPINKRTSHLTIKVAEKKEG</sequence>
<dbReference type="SUPFAM" id="SSF54843">
    <property type="entry name" value="Ribosomal protein L22"/>
    <property type="match status" value="1"/>
</dbReference>
<evidence type="ECO:0000256" key="4">
    <source>
        <dbReference type="ARBA" id="ARBA00022730"/>
    </source>
</evidence>
<gene>
    <name evidence="10" type="primary">rplV</name>
    <name evidence="14" type="ORF">U472_04585</name>
</gene>
<evidence type="ECO:0000256" key="3">
    <source>
        <dbReference type="ARBA" id="ARBA00011838"/>
    </source>
</evidence>
<evidence type="ECO:0000256" key="1">
    <source>
        <dbReference type="ARBA" id="ARBA00003478"/>
    </source>
</evidence>
<dbReference type="InterPro" id="IPR047867">
    <property type="entry name" value="Ribosomal_uL22_bac/org-type"/>
</dbReference>
<evidence type="ECO:0000256" key="11">
    <source>
        <dbReference type="RuleBase" id="RU004005"/>
    </source>
</evidence>
<evidence type="ECO:0000256" key="13">
    <source>
        <dbReference type="RuleBase" id="RU004008"/>
    </source>
</evidence>